<name>A0ABV6TWA7_9ACTN</name>
<evidence type="ECO:0000313" key="3">
    <source>
        <dbReference type="Proteomes" id="UP001589887"/>
    </source>
</evidence>
<dbReference type="EMBL" id="JBHMQV010000009">
    <property type="protein sequence ID" value="MFC0850068.1"/>
    <property type="molecule type" value="Genomic_DNA"/>
</dbReference>
<accession>A0ABV6TWA7</accession>
<keyword evidence="3" id="KW-1185">Reference proteome</keyword>
<dbReference type="Proteomes" id="UP001589887">
    <property type="component" value="Unassembled WGS sequence"/>
</dbReference>
<reference evidence="2 3" key="1">
    <citation type="submission" date="2024-09" db="EMBL/GenBank/DDBJ databases">
        <authorList>
            <person name="Sun Q."/>
            <person name="Mori K."/>
        </authorList>
    </citation>
    <scope>NUCLEOTIDE SEQUENCE [LARGE SCALE GENOMIC DNA]</scope>
    <source>
        <strain evidence="2 3">JCM 4557</strain>
    </source>
</reference>
<evidence type="ECO:0000313" key="2">
    <source>
        <dbReference type="EMBL" id="MFC0850068.1"/>
    </source>
</evidence>
<evidence type="ECO:0000259" key="1">
    <source>
        <dbReference type="Pfam" id="PF13349"/>
    </source>
</evidence>
<dbReference type="Pfam" id="PF13349">
    <property type="entry name" value="DUF4097"/>
    <property type="match status" value="1"/>
</dbReference>
<feature type="domain" description="DUF4097" evidence="1">
    <location>
        <begin position="56"/>
        <end position="208"/>
    </location>
</feature>
<protein>
    <submittedName>
        <fullName evidence="2">DUF4097 domain-containing protein</fullName>
    </submittedName>
</protein>
<dbReference type="RefSeq" id="WP_394324020.1">
    <property type="nucleotide sequence ID" value="NZ_JBHMQV010000009.1"/>
</dbReference>
<dbReference type="InterPro" id="IPR025164">
    <property type="entry name" value="Toastrack_DUF4097"/>
</dbReference>
<organism evidence="2 3">
    <name type="scientific">Streptomyces noboritoensis</name>
    <dbReference type="NCBI Taxonomy" id="67337"/>
    <lineage>
        <taxon>Bacteria</taxon>
        <taxon>Bacillati</taxon>
        <taxon>Actinomycetota</taxon>
        <taxon>Actinomycetes</taxon>
        <taxon>Kitasatosporales</taxon>
        <taxon>Streptomycetaceae</taxon>
        <taxon>Streptomyces</taxon>
    </lineage>
</organism>
<gene>
    <name evidence="2" type="ORF">ACFH04_41065</name>
</gene>
<sequence length="278" mass="28609">MPRFDTPQPISVILEFDIGTARISAGKRTDTVVEVLPRDGAAEADVRTAQQTQVTYAGGKLVVKGPKKRSLFSRSGSLDISIELPAGSRLQGTAPLGDFVTEGLLGDCTLKASAGDIQVEHGAAVQLKTGHGDIRLGSASGDVDVAGSGRVEIGEVAGTATVKNVNGETTIGEVTGDVRANASNGRISLGVAHAGVDAKAANGGIRVADVRRGQIVLMTGIGDLEVGIRESTAAWLDVNTRMGIVRNSLSTADGPGAEEHTVEVRARTGLGDIVIRRA</sequence>
<comment type="caution">
    <text evidence="2">The sequence shown here is derived from an EMBL/GenBank/DDBJ whole genome shotgun (WGS) entry which is preliminary data.</text>
</comment>
<proteinExistence type="predicted"/>